<evidence type="ECO:0000256" key="12">
    <source>
        <dbReference type="ARBA" id="ARBA00047318"/>
    </source>
</evidence>
<dbReference type="UniPathway" id="UPA00094"/>
<dbReference type="Pfam" id="PF00109">
    <property type="entry name" value="ketoacyl-synt"/>
    <property type="match status" value="1"/>
</dbReference>
<dbReference type="EMBL" id="FRAD01000006">
    <property type="protein sequence ID" value="SHJ77377.1"/>
    <property type="molecule type" value="Genomic_DNA"/>
</dbReference>
<dbReference type="InterPro" id="IPR020841">
    <property type="entry name" value="PKS_Beta-ketoAc_synthase_dom"/>
</dbReference>
<evidence type="ECO:0000256" key="3">
    <source>
        <dbReference type="ARBA" id="ARBA00012356"/>
    </source>
</evidence>
<evidence type="ECO:0000256" key="2">
    <source>
        <dbReference type="ARBA" id="ARBA00008467"/>
    </source>
</evidence>
<dbReference type="Proteomes" id="UP000183952">
    <property type="component" value="Unassembled WGS sequence"/>
</dbReference>
<evidence type="ECO:0000256" key="13">
    <source>
        <dbReference type="ARBA" id="ARBA00047659"/>
    </source>
</evidence>
<evidence type="ECO:0000256" key="7">
    <source>
        <dbReference type="ARBA" id="ARBA00022832"/>
    </source>
</evidence>
<comment type="pathway">
    <text evidence="1 14">Lipid metabolism; fatty acid biosynthesis.</text>
</comment>
<comment type="catalytic activity">
    <reaction evidence="13 14">
        <text>a fatty acyl-[ACP] + malonyl-[ACP] + H(+) = a 3-oxoacyl-[ACP] + holo-[ACP] + CO2</text>
        <dbReference type="Rhea" id="RHEA:22836"/>
        <dbReference type="Rhea" id="RHEA-COMP:9623"/>
        <dbReference type="Rhea" id="RHEA-COMP:9685"/>
        <dbReference type="Rhea" id="RHEA-COMP:9916"/>
        <dbReference type="Rhea" id="RHEA-COMP:14125"/>
        <dbReference type="ChEBI" id="CHEBI:15378"/>
        <dbReference type="ChEBI" id="CHEBI:16526"/>
        <dbReference type="ChEBI" id="CHEBI:64479"/>
        <dbReference type="ChEBI" id="CHEBI:78449"/>
        <dbReference type="ChEBI" id="CHEBI:78776"/>
        <dbReference type="ChEBI" id="CHEBI:138651"/>
    </reaction>
</comment>
<dbReference type="InterPro" id="IPR014030">
    <property type="entry name" value="Ketoacyl_synth_N"/>
</dbReference>
<dbReference type="InterPro" id="IPR016039">
    <property type="entry name" value="Thiolase-like"/>
</dbReference>
<dbReference type="PROSITE" id="PS52004">
    <property type="entry name" value="KS3_2"/>
    <property type="match status" value="1"/>
</dbReference>
<comment type="function">
    <text evidence="11 14">Involved in the type II fatty acid elongation cycle. Catalyzes the elongation of a wide range of acyl-ACP by the addition of two carbons from malonyl-ACP to an acyl acceptor. Can efficiently catalyze the conversion of palmitoleoyl-ACP (cis-hexadec-9-enoyl-ACP) to cis-vaccenoyl-ACP (cis-octadec-11-enoyl-ACP), an essential step in the thermal regulation of fatty acid composition.</text>
</comment>
<dbReference type="InterPro" id="IPR014031">
    <property type="entry name" value="Ketoacyl_synth_C"/>
</dbReference>
<sequence>MNRRVVITGMGAISPIGNTAVEMWENAKKGVCGIGPITRYDTSEQKVKLCGEVKDFDPLSYFDKKEIRTMDNFTQYAVIAAREAVKQSGIELQNEAPFRCGVIISSGVGGLEIIEREHSRGLERGFDKVSPYFIPMCICNMASATVAIEFGFKGICSCTVTACAGGTNAIGDAFRQIRHGYSDVIICGGTESTITPLALGGFTSLRALSESTDPNRASIPFDKEREGFVLGEGAGVIVLEDYEHAIKRGANILGEIVGYGVTCDAYHMTSPLPDGSGAAKCMMEAIHDAGETPDKVDYINAHGTSTPLNDKGETLAIKAALGEHCRKVMVSSTKSMTGHLLGAAGGIEAILTTMAIKEGFAPATINYKVPDEDCDLDVVPNQGRKADIKFALSNSLGFGGHNGTLALKKYEK</sequence>
<evidence type="ECO:0000313" key="19">
    <source>
        <dbReference type="Proteomes" id="UP000183952"/>
    </source>
</evidence>
<dbReference type="OrthoDB" id="9808669at2"/>
<comment type="catalytic activity">
    <reaction evidence="12 14">
        <text>(9Z)-hexadecenoyl-[ACP] + malonyl-[ACP] + H(+) = 3-oxo-(11Z)-octadecenoyl-[ACP] + holo-[ACP] + CO2</text>
        <dbReference type="Rhea" id="RHEA:55040"/>
        <dbReference type="Rhea" id="RHEA-COMP:9623"/>
        <dbReference type="Rhea" id="RHEA-COMP:9685"/>
        <dbReference type="Rhea" id="RHEA-COMP:10800"/>
        <dbReference type="Rhea" id="RHEA-COMP:14074"/>
        <dbReference type="ChEBI" id="CHEBI:15378"/>
        <dbReference type="ChEBI" id="CHEBI:16526"/>
        <dbReference type="ChEBI" id="CHEBI:64479"/>
        <dbReference type="ChEBI" id="CHEBI:78449"/>
        <dbReference type="ChEBI" id="CHEBI:83989"/>
        <dbReference type="ChEBI" id="CHEBI:138538"/>
        <dbReference type="EC" id="2.3.1.179"/>
    </reaction>
</comment>
<comment type="similarity">
    <text evidence="2 14 16">Belongs to the thiolase-like superfamily. Beta-ketoacyl-ACP synthases family.</text>
</comment>
<feature type="domain" description="Ketosynthase family 3 (KS3)" evidence="17">
    <location>
        <begin position="2"/>
        <end position="409"/>
    </location>
</feature>
<dbReference type="GO" id="GO:0004315">
    <property type="term" value="F:3-oxoacyl-[acyl-carrier-protein] synthase activity"/>
    <property type="evidence" value="ECO:0007669"/>
    <property type="project" value="UniProtKB-UniRule"/>
</dbReference>
<reference evidence="18 19" key="1">
    <citation type="submission" date="2016-11" db="EMBL/GenBank/DDBJ databases">
        <authorList>
            <person name="Jaros S."/>
            <person name="Januszkiewicz K."/>
            <person name="Wedrychowicz H."/>
        </authorList>
    </citation>
    <scope>NUCLEOTIDE SEQUENCE [LARGE SCALE GENOMIC DNA]</scope>
    <source>
        <strain evidence="18 19">DSM 3090</strain>
    </source>
</reference>
<dbReference type="GO" id="GO:0006633">
    <property type="term" value="P:fatty acid biosynthetic process"/>
    <property type="evidence" value="ECO:0007669"/>
    <property type="project" value="UniProtKB-UniRule"/>
</dbReference>
<evidence type="ECO:0000256" key="14">
    <source>
        <dbReference type="PIRNR" id="PIRNR000447"/>
    </source>
</evidence>
<evidence type="ECO:0000256" key="1">
    <source>
        <dbReference type="ARBA" id="ARBA00005194"/>
    </source>
</evidence>
<accession>A0A1M6M1R3</accession>
<protein>
    <recommendedName>
        <fullName evidence="4 14">3-oxoacyl-[acyl-carrier-protein] synthase 2</fullName>
        <ecNumber evidence="3 14">2.3.1.179</ecNumber>
    </recommendedName>
</protein>
<evidence type="ECO:0000256" key="11">
    <source>
        <dbReference type="ARBA" id="ARBA00024006"/>
    </source>
</evidence>
<dbReference type="PANTHER" id="PTHR11712:SF336">
    <property type="entry name" value="3-OXOACYL-[ACYL-CARRIER-PROTEIN] SYNTHASE, MITOCHONDRIAL"/>
    <property type="match status" value="1"/>
</dbReference>
<keyword evidence="19" id="KW-1185">Reference proteome</keyword>
<dbReference type="NCBIfam" id="NF005589">
    <property type="entry name" value="PRK07314.1"/>
    <property type="match status" value="1"/>
</dbReference>
<dbReference type="Gene3D" id="3.40.47.10">
    <property type="match status" value="1"/>
</dbReference>
<dbReference type="PANTHER" id="PTHR11712">
    <property type="entry name" value="POLYKETIDE SYNTHASE-RELATED"/>
    <property type="match status" value="1"/>
</dbReference>
<evidence type="ECO:0000256" key="8">
    <source>
        <dbReference type="ARBA" id="ARBA00023098"/>
    </source>
</evidence>
<evidence type="ECO:0000256" key="16">
    <source>
        <dbReference type="RuleBase" id="RU003694"/>
    </source>
</evidence>
<evidence type="ECO:0000313" key="18">
    <source>
        <dbReference type="EMBL" id="SHJ77377.1"/>
    </source>
</evidence>
<keyword evidence="5 14" id="KW-0444">Lipid biosynthesis</keyword>
<keyword evidence="6 14" id="KW-0808">Transferase</keyword>
<dbReference type="SUPFAM" id="SSF53901">
    <property type="entry name" value="Thiolase-like"/>
    <property type="match status" value="2"/>
</dbReference>
<proteinExistence type="inferred from homology"/>
<evidence type="ECO:0000256" key="6">
    <source>
        <dbReference type="ARBA" id="ARBA00022679"/>
    </source>
</evidence>
<dbReference type="InterPro" id="IPR000794">
    <property type="entry name" value="Beta-ketoacyl_synthase"/>
</dbReference>
<evidence type="ECO:0000256" key="4">
    <source>
        <dbReference type="ARBA" id="ARBA00014657"/>
    </source>
</evidence>
<evidence type="ECO:0000256" key="15">
    <source>
        <dbReference type="PIRSR" id="PIRSR000447-1"/>
    </source>
</evidence>
<keyword evidence="9 14" id="KW-0275">Fatty acid biosynthesis</keyword>
<dbReference type="RefSeq" id="WP_072902801.1">
    <property type="nucleotide sequence ID" value="NZ_FRAD01000006.1"/>
</dbReference>
<dbReference type="STRING" id="1121331.SAMN02745248_00907"/>
<dbReference type="Pfam" id="PF02801">
    <property type="entry name" value="Ketoacyl-synt_C"/>
    <property type="match status" value="1"/>
</dbReference>
<gene>
    <name evidence="18" type="ORF">SAMN02745248_00907</name>
</gene>
<dbReference type="InterPro" id="IPR017568">
    <property type="entry name" value="3-oxoacyl-ACP_synth-2"/>
</dbReference>
<dbReference type="GO" id="GO:0005829">
    <property type="term" value="C:cytosol"/>
    <property type="evidence" value="ECO:0007669"/>
    <property type="project" value="TreeGrafter"/>
</dbReference>
<organism evidence="18 19">
    <name type="scientific">Hathewaya proteolytica DSM 3090</name>
    <dbReference type="NCBI Taxonomy" id="1121331"/>
    <lineage>
        <taxon>Bacteria</taxon>
        <taxon>Bacillati</taxon>
        <taxon>Bacillota</taxon>
        <taxon>Clostridia</taxon>
        <taxon>Eubacteriales</taxon>
        <taxon>Clostridiaceae</taxon>
        <taxon>Hathewaya</taxon>
    </lineage>
</organism>
<evidence type="ECO:0000256" key="9">
    <source>
        <dbReference type="ARBA" id="ARBA00023160"/>
    </source>
</evidence>
<dbReference type="EC" id="2.3.1.179" evidence="3 14"/>
<dbReference type="FunFam" id="3.40.47.10:FF:000009">
    <property type="entry name" value="3-oxoacyl-[acyl-carrier-protein] synthase 2"/>
    <property type="match status" value="1"/>
</dbReference>
<evidence type="ECO:0000259" key="17">
    <source>
        <dbReference type="PROSITE" id="PS52004"/>
    </source>
</evidence>
<dbReference type="CDD" id="cd00834">
    <property type="entry name" value="KAS_I_II"/>
    <property type="match status" value="1"/>
</dbReference>
<dbReference type="PIRSF" id="PIRSF000447">
    <property type="entry name" value="KAS_II"/>
    <property type="match status" value="1"/>
</dbReference>
<dbReference type="AlphaFoldDB" id="A0A1M6M1R3"/>
<evidence type="ECO:0000256" key="5">
    <source>
        <dbReference type="ARBA" id="ARBA00022516"/>
    </source>
</evidence>
<keyword evidence="8" id="KW-0443">Lipid metabolism</keyword>
<keyword evidence="7" id="KW-0276">Fatty acid metabolism</keyword>
<name>A0A1M6M1R3_9CLOT</name>
<feature type="active site" description="For beta-ketoacyl synthase activity" evidence="15">
    <location>
        <position position="163"/>
    </location>
</feature>
<dbReference type="SMART" id="SM00825">
    <property type="entry name" value="PKS_KS"/>
    <property type="match status" value="1"/>
</dbReference>
<keyword evidence="10 14" id="KW-0012">Acyltransferase</keyword>
<evidence type="ECO:0000256" key="10">
    <source>
        <dbReference type="ARBA" id="ARBA00023315"/>
    </source>
</evidence>
<dbReference type="NCBIfam" id="TIGR03150">
    <property type="entry name" value="fabF"/>
    <property type="match status" value="1"/>
</dbReference>